<protein>
    <submittedName>
        <fullName evidence="2">Uncharacterized protein</fullName>
    </submittedName>
</protein>
<reference evidence="2" key="1">
    <citation type="journal article" date="2020" name="Fungal Divers.">
        <title>Resolving the Mortierellaceae phylogeny through synthesis of multi-gene phylogenetics and phylogenomics.</title>
        <authorList>
            <person name="Vandepol N."/>
            <person name="Liber J."/>
            <person name="Desiro A."/>
            <person name="Na H."/>
            <person name="Kennedy M."/>
            <person name="Barry K."/>
            <person name="Grigoriev I.V."/>
            <person name="Miller A.N."/>
            <person name="O'Donnell K."/>
            <person name="Stajich J.E."/>
            <person name="Bonito G."/>
        </authorList>
    </citation>
    <scope>NUCLEOTIDE SEQUENCE</scope>
    <source>
        <strain evidence="2">KOD1015</strain>
    </source>
</reference>
<keyword evidence="1" id="KW-0812">Transmembrane</keyword>
<accession>A0A9P6G3J1</accession>
<feature type="transmembrane region" description="Helical" evidence="1">
    <location>
        <begin position="55"/>
        <end position="74"/>
    </location>
</feature>
<sequence length="75" mass="8186">MVSSKKFEQRKAFLDRYGGGVRSYFKREGAMLMTALTIFFMGLGTLAFPDVAYDTDSSIVLTSVALAVGFVGTFV</sequence>
<keyword evidence="3" id="KW-1185">Reference proteome</keyword>
<feature type="non-terminal residue" evidence="2">
    <location>
        <position position="75"/>
    </location>
</feature>
<proteinExistence type="predicted"/>
<evidence type="ECO:0000256" key="1">
    <source>
        <dbReference type="SAM" id="Phobius"/>
    </source>
</evidence>
<keyword evidence="1" id="KW-1133">Transmembrane helix</keyword>
<evidence type="ECO:0000313" key="2">
    <source>
        <dbReference type="EMBL" id="KAF9586474.1"/>
    </source>
</evidence>
<keyword evidence="1" id="KW-0472">Membrane</keyword>
<dbReference type="Proteomes" id="UP000780801">
    <property type="component" value="Unassembled WGS sequence"/>
</dbReference>
<evidence type="ECO:0000313" key="3">
    <source>
        <dbReference type="Proteomes" id="UP000780801"/>
    </source>
</evidence>
<organism evidence="2 3">
    <name type="scientific">Lunasporangiospora selenospora</name>
    <dbReference type="NCBI Taxonomy" id="979761"/>
    <lineage>
        <taxon>Eukaryota</taxon>
        <taxon>Fungi</taxon>
        <taxon>Fungi incertae sedis</taxon>
        <taxon>Mucoromycota</taxon>
        <taxon>Mortierellomycotina</taxon>
        <taxon>Mortierellomycetes</taxon>
        <taxon>Mortierellales</taxon>
        <taxon>Mortierellaceae</taxon>
        <taxon>Lunasporangiospora</taxon>
    </lineage>
</organism>
<name>A0A9P6G3J1_9FUNG</name>
<feature type="transmembrane region" description="Helical" evidence="1">
    <location>
        <begin position="30"/>
        <end position="49"/>
    </location>
</feature>
<gene>
    <name evidence="2" type="ORF">BGW38_004185</name>
</gene>
<dbReference type="AlphaFoldDB" id="A0A9P6G3J1"/>
<dbReference type="OrthoDB" id="2410043at2759"/>
<dbReference type="EMBL" id="JAABOA010000027">
    <property type="protein sequence ID" value="KAF9586474.1"/>
    <property type="molecule type" value="Genomic_DNA"/>
</dbReference>
<comment type="caution">
    <text evidence="2">The sequence shown here is derived from an EMBL/GenBank/DDBJ whole genome shotgun (WGS) entry which is preliminary data.</text>
</comment>